<dbReference type="RefSeq" id="WP_123120181.1">
    <property type="nucleotide sequence ID" value="NZ_RJJR01000005.1"/>
</dbReference>
<proteinExistence type="predicted"/>
<comment type="caution">
    <text evidence="1">The sequence shown here is derived from an EMBL/GenBank/DDBJ whole genome shotgun (WGS) entry which is preliminary data.</text>
</comment>
<sequence length="713" mass="77974">MAKEISTTKITATKDLPVTPPKDLEYLDLRSNFKALQLSNANYFGNLKESKEKLVVQIAGNVFYEELKCVSYNPDLQLLNAAITIKQSGGYGGGPCTNGSAEYVRFYVDYLRNGTWVDEGVVATNVHDLPADIYCYNVRLKITPKKSSCCDDAAILPRVRAILSWNSLPPANLPNWIPVWGNVMETNIQIAPSHSIWCYIKKGVKLDDTIQNQLLANIEKLQPLIPPIPPQPDPGPLTLQYLQQAYKGQVEDSRIVMKQIDEISKISALSPIESNINVKGFNWADLVNKIKLLQFNTTYEEVKCVALNRELNTLHASVVLKKPLGYSGDLCHHGSKEYVAFYMDFGGGYIYIGTSSVAVHDISSAPNDGLWYNVMHSVNLLPYQKEWCIAGKAKVKAILSWNVPPPPNNPNYIASYGDWEECNVEIKPLPKNVYPGQTTVVLEKVGGMSVDDINDITGLATTFSAASLGGAKNSPFYGTMELIGNIFFAGGGMKYRFLVTKPGSVEQPLMDTQTITTDTLGSLNDVVLNPDAQGWIPFLQTPVTNIVADLLGRYHATEEGKHQIRIQAKDAANIIYDDPNGSVSLWVDAERPDVHIHIDPAIGGDCADFTTGTDITGTYSMIDDHAGSFTISVTPAKGATVDVDGTGTSSLSYIGGTLPNGGKSGTFVIHTAGVPRCGYNVRIDAWDRTILNSHTIGFYNNDVQGFCLRDAAK</sequence>
<dbReference type="AlphaFoldDB" id="A0A3M9NHU9"/>
<reference evidence="1 2" key="1">
    <citation type="submission" date="2018-11" db="EMBL/GenBank/DDBJ databases">
        <title>Draft genome sequence of Ferruginibacter sp. BO-59.</title>
        <authorList>
            <person name="Im W.T."/>
        </authorList>
    </citation>
    <scope>NUCLEOTIDE SEQUENCE [LARGE SCALE GENOMIC DNA]</scope>
    <source>
        <strain evidence="1 2">BO-59</strain>
    </source>
</reference>
<name>A0A3M9NHU9_9BACT</name>
<dbReference type="OrthoDB" id="9156778at2"/>
<protein>
    <submittedName>
        <fullName evidence="1">Uncharacterized protein</fullName>
    </submittedName>
</protein>
<gene>
    <name evidence="1" type="ORF">EFY79_08040</name>
</gene>
<dbReference type="EMBL" id="RJJR01000005">
    <property type="protein sequence ID" value="RNI37340.1"/>
    <property type="molecule type" value="Genomic_DNA"/>
</dbReference>
<evidence type="ECO:0000313" key="1">
    <source>
        <dbReference type="EMBL" id="RNI37340.1"/>
    </source>
</evidence>
<keyword evidence="2" id="KW-1185">Reference proteome</keyword>
<organism evidence="1 2">
    <name type="scientific">Hanamia caeni</name>
    <dbReference type="NCBI Taxonomy" id="2294116"/>
    <lineage>
        <taxon>Bacteria</taxon>
        <taxon>Pseudomonadati</taxon>
        <taxon>Bacteroidota</taxon>
        <taxon>Chitinophagia</taxon>
        <taxon>Chitinophagales</taxon>
        <taxon>Chitinophagaceae</taxon>
        <taxon>Hanamia</taxon>
    </lineage>
</organism>
<accession>A0A3M9NHU9</accession>
<evidence type="ECO:0000313" key="2">
    <source>
        <dbReference type="Proteomes" id="UP000267223"/>
    </source>
</evidence>
<dbReference type="Proteomes" id="UP000267223">
    <property type="component" value="Unassembled WGS sequence"/>
</dbReference>